<protein>
    <submittedName>
        <fullName evidence="2">Uncharacterized protein</fullName>
    </submittedName>
</protein>
<dbReference type="AlphaFoldDB" id="A0AAD8V0C3"/>
<name>A0AAD8V0C3_9PEZI</name>
<proteinExistence type="predicted"/>
<dbReference type="EMBL" id="JAHLJV010000098">
    <property type="protein sequence ID" value="KAK1573119.1"/>
    <property type="molecule type" value="Genomic_DNA"/>
</dbReference>
<evidence type="ECO:0000256" key="1">
    <source>
        <dbReference type="SAM" id="MobiDB-lite"/>
    </source>
</evidence>
<keyword evidence="3" id="KW-1185">Reference proteome</keyword>
<sequence length="174" mass="19707">MDSEKRQISSKMMAAVHCRIQREQGQLQDYANATTVWSLREEAVLAELEEANGQCEQPTILERFQPLSSIGLESSEVERKWPGIARSQSRPDVPLQRGLSESTKLQHGLFQELEKKRMNEQTHDSSTPTFESRTSAVQSKQKAPTKAKTLLEIYYEAKAKEIGGEQKDAVNDEQ</sequence>
<dbReference type="Proteomes" id="UP001230504">
    <property type="component" value="Unassembled WGS sequence"/>
</dbReference>
<evidence type="ECO:0000313" key="3">
    <source>
        <dbReference type="Proteomes" id="UP001230504"/>
    </source>
</evidence>
<feature type="compositionally biased region" description="Polar residues" evidence="1">
    <location>
        <begin position="124"/>
        <end position="142"/>
    </location>
</feature>
<organism evidence="2 3">
    <name type="scientific">Colletotrichum navitas</name>
    <dbReference type="NCBI Taxonomy" id="681940"/>
    <lineage>
        <taxon>Eukaryota</taxon>
        <taxon>Fungi</taxon>
        <taxon>Dikarya</taxon>
        <taxon>Ascomycota</taxon>
        <taxon>Pezizomycotina</taxon>
        <taxon>Sordariomycetes</taxon>
        <taxon>Hypocreomycetidae</taxon>
        <taxon>Glomerellales</taxon>
        <taxon>Glomerellaceae</taxon>
        <taxon>Colletotrichum</taxon>
        <taxon>Colletotrichum graminicola species complex</taxon>
    </lineage>
</organism>
<dbReference type="RefSeq" id="XP_060408782.1">
    <property type="nucleotide sequence ID" value="XM_060561648.1"/>
</dbReference>
<reference evidence="2" key="1">
    <citation type="submission" date="2021-06" db="EMBL/GenBank/DDBJ databases">
        <title>Comparative genomics, transcriptomics and evolutionary studies reveal genomic signatures of adaptation to plant cell wall in hemibiotrophic fungi.</title>
        <authorList>
            <consortium name="DOE Joint Genome Institute"/>
            <person name="Baroncelli R."/>
            <person name="Diaz J.F."/>
            <person name="Benocci T."/>
            <person name="Peng M."/>
            <person name="Battaglia E."/>
            <person name="Haridas S."/>
            <person name="Andreopoulos W."/>
            <person name="Labutti K."/>
            <person name="Pangilinan J."/>
            <person name="Floch G.L."/>
            <person name="Makela M.R."/>
            <person name="Henrissat B."/>
            <person name="Grigoriev I.V."/>
            <person name="Crouch J.A."/>
            <person name="De Vries R.P."/>
            <person name="Sukno S.A."/>
            <person name="Thon M.R."/>
        </authorList>
    </citation>
    <scope>NUCLEOTIDE SEQUENCE</scope>
    <source>
        <strain evidence="2">CBS 125086</strain>
    </source>
</reference>
<feature type="region of interest" description="Disordered" evidence="1">
    <location>
        <begin position="115"/>
        <end position="143"/>
    </location>
</feature>
<accession>A0AAD8V0C3</accession>
<evidence type="ECO:0000313" key="2">
    <source>
        <dbReference type="EMBL" id="KAK1573119.1"/>
    </source>
</evidence>
<comment type="caution">
    <text evidence="2">The sequence shown here is derived from an EMBL/GenBank/DDBJ whole genome shotgun (WGS) entry which is preliminary data.</text>
</comment>
<gene>
    <name evidence="2" type="ORF">LY79DRAFT_594108</name>
</gene>
<dbReference type="GeneID" id="85445888"/>